<feature type="domain" description="Transposase IS116/IS110/IS902 C-terminal" evidence="2">
    <location>
        <begin position="197"/>
        <end position="278"/>
    </location>
</feature>
<dbReference type="PANTHER" id="PTHR33055">
    <property type="entry name" value="TRANSPOSASE FOR INSERTION SEQUENCE ELEMENT IS1111A"/>
    <property type="match status" value="1"/>
</dbReference>
<dbReference type="EMBL" id="BJZP01000104">
    <property type="protein sequence ID" value="GEO87670.1"/>
    <property type="molecule type" value="Genomic_DNA"/>
</dbReference>
<protein>
    <submittedName>
        <fullName evidence="3">IS110 family transposase</fullName>
    </submittedName>
</protein>
<evidence type="ECO:0000259" key="1">
    <source>
        <dbReference type="Pfam" id="PF01548"/>
    </source>
</evidence>
<dbReference type="Proteomes" id="UP000321717">
    <property type="component" value="Unassembled WGS sequence"/>
</dbReference>
<dbReference type="AlphaFoldDB" id="A0A512HQN5"/>
<dbReference type="RefSeq" id="WP_210245813.1">
    <property type="nucleotide sequence ID" value="NZ_BJZP01000104.1"/>
</dbReference>
<dbReference type="InterPro" id="IPR003346">
    <property type="entry name" value="Transposase_20"/>
</dbReference>
<dbReference type="NCBIfam" id="NF033542">
    <property type="entry name" value="transpos_IS110"/>
    <property type="match status" value="1"/>
</dbReference>
<dbReference type="GO" id="GO:0006313">
    <property type="term" value="P:DNA transposition"/>
    <property type="evidence" value="ECO:0007669"/>
    <property type="project" value="InterPro"/>
</dbReference>
<feature type="domain" description="Transposase IS110-like N-terminal" evidence="1">
    <location>
        <begin position="8"/>
        <end position="149"/>
    </location>
</feature>
<sequence>MAYTTRFVGLDISKSSLDACLLPDEKRASFPNTAEGCASLVAFLTSVPMIERLILEPTGGYERLAVTALQAAGLPVAKVNARQVRQFAKACGQLSKTDSIDAFVLADYGRRMQTRVLPERSGTSVLLAQLVLRYRQLSHMIVQEKNRREKLTGDADDTRSRDWIEETLCFLGAQRQTVVDEMTACIENDAELAAKAEVLMSLKGIGLRTACFLLADLPELGLIEKGQIAKLVGVAPLNRDSGQMRGKRMIAGGRRPIRDALYVAALSAIRFEPAIKAFNANLRNRGKPGKLAIVAVIRKIVVILNAKMREHITKQLAA</sequence>
<keyword evidence="4" id="KW-1185">Reference proteome</keyword>
<reference evidence="3 4" key="1">
    <citation type="submission" date="2019-07" db="EMBL/GenBank/DDBJ databases">
        <title>Whole genome shotgun sequence of Rhizobium naphthalenivorans NBRC 107585.</title>
        <authorList>
            <person name="Hosoyama A."/>
            <person name="Uohara A."/>
            <person name="Ohji S."/>
            <person name="Ichikawa N."/>
        </authorList>
    </citation>
    <scope>NUCLEOTIDE SEQUENCE [LARGE SCALE GENOMIC DNA]</scope>
    <source>
        <strain evidence="3 4">NBRC 107585</strain>
    </source>
</reference>
<evidence type="ECO:0000259" key="2">
    <source>
        <dbReference type="Pfam" id="PF02371"/>
    </source>
</evidence>
<name>A0A512HQN5_9HYPH</name>
<proteinExistence type="predicted"/>
<gene>
    <name evidence="3" type="ORF">RNA01_46020</name>
</gene>
<evidence type="ECO:0000313" key="3">
    <source>
        <dbReference type="EMBL" id="GEO87670.1"/>
    </source>
</evidence>
<dbReference type="GO" id="GO:0003677">
    <property type="term" value="F:DNA binding"/>
    <property type="evidence" value="ECO:0007669"/>
    <property type="project" value="InterPro"/>
</dbReference>
<dbReference type="Pfam" id="PF02371">
    <property type="entry name" value="Transposase_20"/>
    <property type="match status" value="1"/>
</dbReference>
<comment type="caution">
    <text evidence="3">The sequence shown here is derived from an EMBL/GenBank/DDBJ whole genome shotgun (WGS) entry which is preliminary data.</text>
</comment>
<dbReference type="GO" id="GO:0004803">
    <property type="term" value="F:transposase activity"/>
    <property type="evidence" value="ECO:0007669"/>
    <property type="project" value="InterPro"/>
</dbReference>
<accession>A0A512HQN5</accession>
<organism evidence="3 4">
    <name type="scientific">Ciceribacter naphthalenivorans</name>
    <dbReference type="NCBI Taxonomy" id="1118451"/>
    <lineage>
        <taxon>Bacteria</taxon>
        <taxon>Pseudomonadati</taxon>
        <taxon>Pseudomonadota</taxon>
        <taxon>Alphaproteobacteria</taxon>
        <taxon>Hyphomicrobiales</taxon>
        <taxon>Rhizobiaceae</taxon>
        <taxon>Ciceribacter</taxon>
    </lineage>
</organism>
<dbReference type="Pfam" id="PF01548">
    <property type="entry name" value="DEDD_Tnp_IS110"/>
    <property type="match status" value="1"/>
</dbReference>
<dbReference type="InterPro" id="IPR002525">
    <property type="entry name" value="Transp_IS110-like_N"/>
</dbReference>
<dbReference type="InterPro" id="IPR047650">
    <property type="entry name" value="Transpos_IS110"/>
</dbReference>
<dbReference type="PANTHER" id="PTHR33055:SF13">
    <property type="entry name" value="TRANSPOSASE"/>
    <property type="match status" value="1"/>
</dbReference>
<evidence type="ECO:0000313" key="4">
    <source>
        <dbReference type="Proteomes" id="UP000321717"/>
    </source>
</evidence>